<sequence length="187" mass="20799">MSTVTNLDQRHAQTLGAATGSSPQRAPERKRAPGWWYPWIFVAFFLVTVGVNGTMAYFAMSTWTGLETQHYWQRGTAYNVAIEGARHQRERGWKVGIDFQATTLADAGVTVELRDREGTALTGAHVTAELVRPTSEGHDFTVDLTHLGQGRYTASFALPLPGQWDLRITADHPKGDYQEVRRVVVKG</sequence>
<dbReference type="InterPro" id="IPR013783">
    <property type="entry name" value="Ig-like_fold"/>
</dbReference>
<evidence type="ECO:0000313" key="3">
    <source>
        <dbReference type="EMBL" id="EWY42757.1"/>
    </source>
</evidence>
<accession>W9HDI9</accession>
<gene>
    <name evidence="3" type="ORF">N825_02580</name>
</gene>
<dbReference type="InterPro" id="IPR008620">
    <property type="entry name" value="FixH"/>
</dbReference>
<dbReference type="InterPro" id="IPR018037">
    <property type="entry name" value="FixH_proteobacterial"/>
</dbReference>
<proteinExistence type="predicted"/>
<organism evidence="3 4">
    <name type="scientific">Skermanella stibiiresistens SB22</name>
    <dbReference type="NCBI Taxonomy" id="1385369"/>
    <lineage>
        <taxon>Bacteria</taxon>
        <taxon>Pseudomonadati</taxon>
        <taxon>Pseudomonadota</taxon>
        <taxon>Alphaproteobacteria</taxon>
        <taxon>Rhodospirillales</taxon>
        <taxon>Azospirillaceae</taxon>
        <taxon>Skermanella</taxon>
    </lineage>
</organism>
<feature type="region of interest" description="Disordered" evidence="1">
    <location>
        <begin position="1"/>
        <end position="27"/>
    </location>
</feature>
<evidence type="ECO:0000256" key="1">
    <source>
        <dbReference type="SAM" id="MobiDB-lite"/>
    </source>
</evidence>
<protein>
    <submittedName>
        <fullName evidence="3">Membrane protein</fullName>
    </submittedName>
</protein>
<dbReference type="STRING" id="1385369.N825_02580"/>
<dbReference type="Proteomes" id="UP000019486">
    <property type="component" value="Unassembled WGS sequence"/>
</dbReference>
<keyword evidence="4" id="KW-1185">Reference proteome</keyword>
<feature type="transmembrane region" description="Helical" evidence="2">
    <location>
        <begin position="36"/>
        <end position="59"/>
    </location>
</feature>
<keyword evidence="2" id="KW-0812">Transmembrane</keyword>
<evidence type="ECO:0000256" key="2">
    <source>
        <dbReference type="SAM" id="Phobius"/>
    </source>
</evidence>
<dbReference type="EMBL" id="AVFL01000001">
    <property type="protein sequence ID" value="EWY42757.1"/>
    <property type="molecule type" value="Genomic_DNA"/>
</dbReference>
<evidence type="ECO:0000313" key="4">
    <source>
        <dbReference type="Proteomes" id="UP000019486"/>
    </source>
</evidence>
<dbReference type="PIRSF" id="PIRSF011386">
    <property type="entry name" value="FixH"/>
    <property type="match status" value="1"/>
</dbReference>
<name>W9HDI9_9PROT</name>
<dbReference type="RefSeq" id="WP_051511428.1">
    <property type="nucleotide sequence ID" value="NZ_AVFL01000001.1"/>
</dbReference>
<dbReference type="AlphaFoldDB" id="W9HDI9"/>
<dbReference type="OrthoDB" id="1495896at2"/>
<comment type="caution">
    <text evidence="3">The sequence shown here is derived from an EMBL/GenBank/DDBJ whole genome shotgun (WGS) entry which is preliminary data.</text>
</comment>
<dbReference type="Gene3D" id="2.60.40.10">
    <property type="entry name" value="Immunoglobulins"/>
    <property type="match status" value="1"/>
</dbReference>
<keyword evidence="2" id="KW-0472">Membrane</keyword>
<keyword evidence="2" id="KW-1133">Transmembrane helix</keyword>
<reference evidence="3 4" key="1">
    <citation type="submission" date="2013-08" db="EMBL/GenBank/DDBJ databases">
        <title>The genome sequence of Skermanella stibiiresistens.</title>
        <authorList>
            <person name="Zhu W."/>
            <person name="Wang G."/>
        </authorList>
    </citation>
    <scope>NUCLEOTIDE SEQUENCE [LARGE SCALE GENOMIC DNA]</scope>
    <source>
        <strain evidence="3 4">SB22</strain>
    </source>
</reference>
<dbReference type="Pfam" id="PF05751">
    <property type="entry name" value="FixH"/>
    <property type="match status" value="1"/>
</dbReference>